<dbReference type="eggNOG" id="COG0824">
    <property type="taxonomic scope" value="Bacteria"/>
</dbReference>
<organism evidence="3 4">
    <name type="scientific">Glaciecola punicea ACAM 611</name>
    <dbReference type="NCBI Taxonomy" id="1121923"/>
    <lineage>
        <taxon>Bacteria</taxon>
        <taxon>Pseudomonadati</taxon>
        <taxon>Pseudomonadota</taxon>
        <taxon>Gammaproteobacteria</taxon>
        <taxon>Alteromonadales</taxon>
        <taxon>Alteromonadaceae</taxon>
        <taxon>Glaciecola</taxon>
    </lineage>
</organism>
<evidence type="ECO:0000256" key="1">
    <source>
        <dbReference type="ARBA" id="ARBA00005953"/>
    </source>
</evidence>
<dbReference type="Gene3D" id="3.10.129.10">
    <property type="entry name" value="Hotdog Thioesterase"/>
    <property type="match status" value="1"/>
</dbReference>
<dbReference type="InterPro" id="IPR050563">
    <property type="entry name" value="4-hydroxybenzoyl-CoA_TE"/>
</dbReference>
<reference evidence="3 4" key="1">
    <citation type="journal article" date="2012" name="J. Bacteriol.">
        <title>Genome sequence of proteorhodopsin-containing sea ice bacterium Glaciecola punicea ACAM 611T.</title>
        <authorList>
            <person name="Qin Q.-L."/>
            <person name="Xie B.-B."/>
            <person name="Shu Y.-L."/>
            <person name="Rong J.-C."/>
            <person name="Zhao D.-L."/>
            <person name="Zhang X.-Y."/>
            <person name="Chen X.-L."/>
            <person name="Zhou B.-C."/>
            <person name="Zhanga Y.-Z."/>
        </authorList>
    </citation>
    <scope>NUCLEOTIDE SEQUENCE [LARGE SCALE GENOMIC DNA]</scope>
    <source>
        <strain evidence="3 4">ACAM 611</strain>
    </source>
</reference>
<evidence type="ECO:0000313" key="4">
    <source>
        <dbReference type="Proteomes" id="UP000053586"/>
    </source>
</evidence>
<dbReference type="AlphaFoldDB" id="H5T863"/>
<dbReference type="OrthoDB" id="9799036at2"/>
<keyword evidence="2 3" id="KW-0378">Hydrolase</keyword>
<dbReference type="CDD" id="cd00586">
    <property type="entry name" value="4HBT"/>
    <property type="match status" value="1"/>
</dbReference>
<gene>
    <name evidence="3" type="primary">ybgC</name>
    <name evidence="3" type="ORF">GPUN_0343</name>
</gene>
<dbReference type="GO" id="GO:0047617">
    <property type="term" value="F:fatty acyl-CoA hydrolase activity"/>
    <property type="evidence" value="ECO:0007669"/>
    <property type="project" value="TreeGrafter"/>
</dbReference>
<keyword evidence="4" id="KW-1185">Reference proteome</keyword>
<dbReference type="EMBL" id="BAET01000005">
    <property type="protein sequence ID" value="GAB54490.1"/>
    <property type="molecule type" value="Genomic_DNA"/>
</dbReference>
<dbReference type="STRING" id="56804.BAE46_07610"/>
<dbReference type="EC" id="3.1.2.-" evidence="3"/>
<dbReference type="Proteomes" id="UP000053586">
    <property type="component" value="Unassembled WGS sequence"/>
</dbReference>
<dbReference type="Pfam" id="PF13279">
    <property type="entry name" value="4HBT_2"/>
    <property type="match status" value="1"/>
</dbReference>
<evidence type="ECO:0000256" key="2">
    <source>
        <dbReference type="ARBA" id="ARBA00022801"/>
    </source>
</evidence>
<name>H5T863_9ALTE</name>
<comment type="caution">
    <text evidence="3">The sequence shown here is derived from an EMBL/GenBank/DDBJ whole genome shotgun (WGS) entry which is preliminary data.</text>
</comment>
<dbReference type="PANTHER" id="PTHR31793">
    <property type="entry name" value="4-HYDROXYBENZOYL-COA THIOESTERASE FAMILY MEMBER"/>
    <property type="match status" value="1"/>
</dbReference>
<accession>H5T863</accession>
<evidence type="ECO:0000313" key="3">
    <source>
        <dbReference type="EMBL" id="GAB54490.1"/>
    </source>
</evidence>
<protein>
    <submittedName>
        <fullName evidence="3">Acyl-CoA thioester hydrolase</fullName>
        <ecNumber evidence="3">3.1.2.-</ecNumber>
    </submittedName>
</protein>
<reference evidence="3 4" key="2">
    <citation type="journal article" date="2017" name="Antonie Van Leeuwenhoek">
        <title>Rhizobium rhizosphaerae sp. nov., a novel species isolated from rice rhizosphere.</title>
        <authorList>
            <person name="Zhao J.J."/>
            <person name="Zhang J."/>
            <person name="Zhang R.J."/>
            <person name="Zhang C.W."/>
            <person name="Yin H.Q."/>
            <person name="Zhang X.X."/>
        </authorList>
    </citation>
    <scope>NUCLEOTIDE SEQUENCE [LARGE SCALE GENOMIC DNA]</scope>
    <source>
        <strain evidence="3 4">ACAM 611</strain>
    </source>
</reference>
<dbReference type="RefSeq" id="WP_006002774.1">
    <property type="nucleotide sequence ID" value="NZ_BAET01000005.1"/>
</dbReference>
<dbReference type="SUPFAM" id="SSF54637">
    <property type="entry name" value="Thioesterase/thiol ester dehydrase-isomerase"/>
    <property type="match status" value="1"/>
</dbReference>
<proteinExistence type="inferred from homology"/>
<dbReference type="PANTHER" id="PTHR31793:SF27">
    <property type="entry name" value="NOVEL THIOESTERASE SUPERFAMILY DOMAIN AND SAPOSIN A-TYPE DOMAIN CONTAINING PROTEIN (0610012H03RIK)"/>
    <property type="match status" value="1"/>
</dbReference>
<sequence>MPERPQTLLLRSDFRYFFTIDTRWMDNDIYGHVNNVVYYSYFDTIVNTYLIEHAHLDIHNGKTIGLMVSSTCNYHNSIAFPEKIVGAFAVSKIGTSSVSYKLAIFKQDEEKVSADGSMTHVFVDRITNKPTPISGDLREALEKAIKV</sequence>
<comment type="similarity">
    <text evidence="1">Belongs to the 4-hydroxybenzoyl-CoA thioesterase family.</text>
</comment>
<dbReference type="InterPro" id="IPR029069">
    <property type="entry name" value="HotDog_dom_sf"/>
</dbReference>